<comment type="pathway">
    <text evidence="9">Carbohydrate biosynthesis; D-glycero-D-manno-heptose 7-phosphate biosynthesis; D-glycero-alpha-D-manno-heptose 7-phosphate and D-glycero-beta-D-manno-heptose 7-phosphate from sedoheptulose 7-phosphate: step 1/1.</text>
</comment>
<comment type="similarity">
    <text evidence="3 9">Belongs to the SIS family. GmhA subfamily.</text>
</comment>
<evidence type="ECO:0000313" key="12">
    <source>
        <dbReference type="Proteomes" id="UP000177096"/>
    </source>
</evidence>
<dbReference type="AlphaFoldDB" id="A0A1G2UHZ7"/>
<sequence length="188" mass="20416">MKEYLEKSIAVKNTTLTNKGFLENAEKAGRQICDSLVAGKRIYIAGNGGSAADSQHFATDLLGKFKSMRRALPAIALTTDSSMLTAWSNDIGFDFIFSRQLEGLGQEGDIFIGISTSGNSKNIIEALKISKSKKMISICLLGNGGGKIKETSDISVIVPSDITSHIQDIHIVIIHSFLELIEENLFHL</sequence>
<evidence type="ECO:0000256" key="6">
    <source>
        <dbReference type="ARBA" id="ARBA00022833"/>
    </source>
</evidence>
<feature type="binding site" evidence="9">
    <location>
        <begin position="47"/>
        <end position="49"/>
    </location>
    <ligand>
        <name>substrate</name>
    </ligand>
</feature>
<evidence type="ECO:0000313" key="11">
    <source>
        <dbReference type="EMBL" id="OHB09056.1"/>
    </source>
</evidence>
<evidence type="ECO:0000256" key="1">
    <source>
        <dbReference type="ARBA" id="ARBA00000348"/>
    </source>
</evidence>
<dbReference type="GO" id="GO:0008270">
    <property type="term" value="F:zinc ion binding"/>
    <property type="evidence" value="ECO:0007669"/>
    <property type="project" value="UniProtKB-UniRule"/>
</dbReference>
<dbReference type="InterPro" id="IPR004515">
    <property type="entry name" value="Phosphoheptose_Isoase"/>
</dbReference>
<comment type="miscellaneous">
    <text evidence="9">The reaction produces a racemic mixture of D-glycero-alpha-D-manno-heptose 7-phosphate and D-glycero-beta-D-manno-heptose 7-phosphate.</text>
</comment>
<comment type="caution">
    <text evidence="9">Lacks conserved residue(s) required for the propagation of feature annotation.</text>
</comment>
<evidence type="ECO:0000256" key="2">
    <source>
        <dbReference type="ARBA" id="ARBA00004496"/>
    </source>
</evidence>
<proteinExistence type="inferred from homology"/>
<dbReference type="Proteomes" id="UP000177096">
    <property type="component" value="Unassembled WGS sequence"/>
</dbReference>
<keyword evidence="8 9" id="KW-0119">Carbohydrate metabolism</keyword>
<feature type="binding site" evidence="9">
    <location>
        <position position="56"/>
    </location>
    <ligand>
        <name>Zn(2+)</name>
        <dbReference type="ChEBI" id="CHEBI:29105"/>
    </ligand>
</feature>
<evidence type="ECO:0000256" key="4">
    <source>
        <dbReference type="ARBA" id="ARBA00022490"/>
    </source>
</evidence>
<evidence type="ECO:0000256" key="5">
    <source>
        <dbReference type="ARBA" id="ARBA00022723"/>
    </source>
</evidence>
<comment type="caution">
    <text evidence="11">The sequence shown here is derived from an EMBL/GenBank/DDBJ whole genome shotgun (WGS) entry which is preliminary data.</text>
</comment>
<dbReference type="HAMAP" id="MF_00067">
    <property type="entry name" value="GmhA"/>
    <property type="match status" value="1"/>
</dbReference>
<keyword evidence="7 9" id="KW-0413">Isomerase</keyword>
<dbReference type="GO" id="GO:2001061">
    <property type="term" value="P:D-glycero-D-manno-heptose 7-phosphate biosynthetic process"/>
    <property type="evidence" value="ECO:0007669"/>
    <property type="project" value="UniProtKB-UniPathway"/>
</dbReference>
<dbReference type="InterPro" id="IPR001347">
    <property type="entry name" value="SIS_dom"/>
</dbReference>
<dbReference type="SUPFAM" id="SSF53697">
    <property type="entry name" value="SIS domain"/>
    <property type="match status" value="1"/>
</dbReference>
<feature type="binding site" evidence="9">
    <location>
        <position position="167"/>
    </location>
    <ligand>
        <name>substrate</name>
    </ligand>
</feature>
<feature type="binding site" evidence="9">
    <location>
        <position position="175"/>
    </location>
    <ligand>
        <name>Zn(2+)</name>
        <dbReference type="ChEBI" id="CHEBI:29105"/>
    </ligand>
</feature>
<comment type="catalytic activity">
    <reaction evidence="1 9">
        <text>2 D-sedoheptulose 7-phosphate = D-glycero-alpha-D-manno-heptose 7-phosphate + D-glycero-beta-D-manno-heptose 7-phosphate</text>
        <dbReference type="Rhea" id="RHEA:27489"/>
        <dbReference type="ChEBI" id="CHEBI:57483"/>
        <dbReference type="ChEBI" id="CHEBI:60203"/>
        <dbReference type="ChEBI" id="CHEBI:60204"/>
        <dbReference type="EC" id="5.3.1.28"/>
    </reaction>
</comment>
<comment type="function">
    <text evidence="9">Catalyzes the isomerization of sedoheptulose 7-phosphate in D-glycero-D-manno-heptose 7-phosphate.</text>
</comment>
<reference evidence="11 12" key="1">
    <citation type="journal article" date="2016" name="Nat. Commun.">
        <title>Thousands of microbial genomes shed light on interconnected biogeochemical processes in an aquifer system.</title>
        <authorList>
            <person name="Anantharaman K."/>
            <person name="Brown C.T."/>
            <person name="Hug L.A."/>
            <person name="Sharon I."/>
            <person name="Castelle C.J."/>
            <person name="Probst A.J."/>
            <person name="Thomas B.C."/>
            <person name="Singh A."/>
            <person name="Wilkins M.J."/>
            <person name="Karaoz U."/>
            <person name="Brodie E.L."/>
            <person name="Williams K.H."/>
            <person name="Hubbard S.S."/>
            <person name="Banfield J.F."/>
        </authorList>
    </citation>
    <scope>NUCLEOTIDE SEQUENCE [LARGE SCALE GENOMIC DNA]</scope>
</reference>
<dbReference type="GO" id="GO:0005975">
    <property type="term" value="P:carbohydrate metabolic process"/>
    <property type="evidence" value="ECO:0007669"/>
    <property type="project" value="UniProtKB-UniRule"/>
</dbReference>
<gene>
    <name evidence="9" type="primary">gmhA</name>
    <name evidence="11" type="ORF">A3I86_00160</name>
</gene>
<keyword evidence="4 9" id="KW-0963">Cytoplasm</keyword>
<evidence type="ECO:0000256" key="3">
    <source>
        <dbReference type="ARBA" id="ARBA00009894"/>
    </source>
</evidence>
<dbReference type="EC" id="5.3.1.28" evidence="9"/>
<dbReference type="GO" id="GO:0097367">
    <property type="term" value="F:carbohydrate derivative binding"/>
    <property type="evidence" value="ECO:0007669"/>
    <property type="project" value="InterPro"/>
</dbReference>
<evidence type="ECO:0000259" key="10">
    <source>
        <dbReference type="PROSITE" id="PS51464"/>
    </source>
</evidence>
<protein>
    <recommendedName>
        <fullName evidence="9">Phosphoheptose isomerase</fullName>
        <ecNumber evidence="9">5.3.1.28</ecNumber>
    </recommendedName>
    <alternativeName>
        <fullName evidence="9">Sedoheptulose 7-phosphate isomerase</fullName>
    </alternativeName>
</protein>
<keyword evidence="6 9" id="KW-0862">Zinc</keyword>
<dbReference type="InterPro" id="IPR050099">
    <property type="entry name" value="SIS_GmhA/DiaA_subfam"/>
</dbReference>
<comment type="subcellular location">
    <subcellularLocation>
        <location evidence="2 9">Cytoplasm</location>
    </subcellularLocation>
</comment>
<feature type="binding site" evidence="9">
    <location>
        <position position="167"/>
    </location>
    <ligand>
        <name>Zn(2+)</name>
        <dbReference type="ChEBI" id="CHEBI:29105"/>
    </ligand>
</feature>
<dbReference type="PROSITE" id="PS51464">
    <property type="entry name" value="SIS"/>
    <property type="match status" value="1"/>
</dbReference>
<dbReference type="GO" id="GO:0005737">
    <property type="term" value="C:cytoplasm"/>
    <property type="evidence" value="ECO:0007669"/>
    <property type="project" value="UniProtKB-SubCell"/>
</dbReference>
<dbReference type="EMBL" id="MHWM01000012">
    <property type="protein sequence ID" value="OHB09056.1"/>
    <property type="molecule type" value="Genomic_DNA"/>
</dbReference>
<organism evidence="11 12">
    <name type="scientific">Candidatus Zambryskibacteria bacterium RIFCSPLOWO2_02_FULL_39_14</name>
    <dbReference type="NCBI Taxonomy" id="1802769"/>
    <lineage>
        <taxon>Bacteria</taxon>
        <taxon>Candidatus Zambryskiibacteriota</taxon>
    </lineage>
</organism>
<feature type="binding site" evidence="9">
    <location>
        <begin position="115"/>
        <end position="117"/>
    </location>
    <ligand>
        <name>substrate</name>
    </ligand>
</feature>
<dbReference type="Pfam" id="PF13580">
    <property type="entry name" value="SIS_2"/>
    <property type="match status" value="1"/>
</dbReference>
<comment type="cofactor">
    <cofactor evidence="9">
        <name>Zn(2+)</name>
        <dbReference type="ChEBI" id="CHEBI:29105"/>
    </cofactor>
    <text evidence="9">Binds 1 zinc ion per subunit.</text>
</comment>
<accession>A0A1G2UHZ7</accession>
<dbReference type="UniPathway" id="UPA00041">
    <property type="reaction ID" value="UER00436"/>
</dbReference>
<dbReference type="CDD" id="cd05006">
    <property type="entry name" value="SIS_GmhA"/>
    <property type="match status" value="1"/>
</dbReference>
<evidence type="ECO:0000256" key="8">
    <source>
        <dbReference type="ARBA" id="ARBA00023277"/>
    </source>
</evidence>
<name>A0A1G2UHZ7_9BACT</name>
<keyword evidence="5 9" id="KW-0479">Metal-binding</keyword>
<dbReference type="PANTHER" id="PTHR30390">
    <property type="entry name" value="SEDOHEPTULOSE 7-PHOSPHATE ISOMERASE / DNAA INITIATOR-ASSOCIATING FACTOR FOR REPLICATION INITIATION"/>
    <property type="match status" value="1"/>
</dbReference>
<dbReference type="GO" id="GO:0008968">
    <property type="term" value="F:D-sedoheptulose 7-phosphate isomerase activity"/>
    <property type="evidence" value="ECO:0007669"/>
    <property type="project" value="UniProtKB-UniRule"/>
</dbReference>
<feature type="domain" description="SIS" evidence="10">
    <location>
        <begin position="32"/>
        <end position="188"/>
    </location>
</feature>
<evidence type="ECO:0000256" key="7">
    <source>
        <dbReference type="ARBA" id="ARBA00023235"/>
    </source>
</evidence>
<dbReference type="Gene3D" id="3.40.50.10490">
    <property type="entry name" value="Glucose-6-phosphate isomerase like protein, domain 1"/>
    <property type="match status" value="1"/>
</dbReference>
<feature type="binding site" evidence="9">
    <location>
        <position position="120"/>
    </location>
    <ligand>
        <name>substrate</name>
    </ligand>
</feature>
<dbReference type="InterPro" id="IPR035461">
    <property type="entry name" value="GmhA/DiaA"/>
</dbReference>
<feature type="binding site" evidence="9">
    <location>
        <begin position="89"/>
        <end position="90"/>
    </location>
    <ligand>
        <name>substrate</name>
    </ligand>
</feature>
<dbReference type="InterPro" id="IPR046348">
    <property type="entry name" value="SIS_dom_sf"/>
</dbReference>
<evidence type="ECO:0000256" key="9">
    <source>
        <dbReference type="HAMAP-Rule" id="MF_00067"/>
    </source>
</evidence>